<sequence>MSELFGHLSECLHEGTADPGALLVEEQPRISARGYWLEIICCEIGVAHGYFYDIHVTTYGEAILLALQSYVIVYLSVKYSGDWSLEMGRGLCQRRLIASHSYKSILLHHL</sequence>
<dbReference type="AlphaFoldDB" id="A0AA35TFC6"/>
<proteinExistence type="predicted"/>
<evidence type="ECO:0000313" key="1">
    <source>
        <dbReference type="EMBL" id="CAI8046578.1"/>
    </source>
</evidence>
<name>A0AA35TFC6_GEOBA</name>
<evidence type="ECO:0000313" key="2">
    <source>
        <dbReference type="Proteomes" id="UP001174909"/>
    </source>
</evidence>
<accession>A0AA35TFC6</accession>
<dbReference type="EMBL" id="CASHTH010003574">
    <property type="protein sequence ID" value="CAI8046578.1"/>
    <property type="molecule type" value="Genomic_DNA"/>
</dbReference>
<dbReference type="Proteomes" id="UP001174909">
    <property type="component" value="Unassembled WGS sequence"/>
</dbReference>
<keyword evidence="2" id="KW-1185">Reference proteome</keyword>
<organism evidence="1 2">
    <name type="scientific">Geodia barretti</name>
    <name type="common">Barrett's horny sponge</name>
    <dbReference type="NCBI Taxonomy" id="519541"/>
    <lineage>
        <taxon>Eukaryota</taxon>
        <taxon>Metazoa</taxon>
        <taxon>Porifera</taxon>
        <taxon>Demospongiae</taxon>
        <taxon>Heteroscleromorpha</taxon>
        <taxon>Tetractinellida</taxon>
        <taxon>Astrophorina</taxon>
        <taxon>Geodiidae</taxon>
        <taxon>Geodia</taxon>
    </lineage>
</organism>
<gene>
    <name evidence="1" type="ORF">GBAR_LOCUS25771</name>
</gene>
<reference evidence="1" key="1">
    <citation type="submission" date="2023-03" db="EMBL/GenBank/DDBJ databases">
        <authorList>
            <person name="Steffen K."/>
            <person name="Cardenas P."/>
        </authorList>
    </citation>
    <scope>NUCLEOTIDE SEQUENCE</scope>
</reference>
<protein>
    <submittedName>
        <fullName evidence="1">Uncharacterized protein</fullName>
    </submittedName>
</protein>
<comment type="caution">
    <text evidence="1">The sequence shown here is derived from an EMBL/GenBank/DDBJ whole genome shotgun (WGS) entry which is preliminary data.</text>
</comment>